<accession>A0A139IK91</accession>
<name>A0A139IK91_9PEZI</name>
<keyword evidence="2" id="KW-1185">Reference proteome</keyword>
<comment type="caution">
    <text evidence="1">The sequence shown here is derived from an EMBL/GenBank/DDBJ whole genome shotgun (WGS) entry which is preliminary data.</text>
</comment>
<protein>
    <submittedName>
        <fullName evidence="1">Uncharacterized protein</fullName>
    </submittedName>
</protein>
<proteinExistence type="predicted"/>
<dbReference type="OrthoDB" id="8048523at2759"/>
<dbReference type="AlphaFoldDB" id="A0A139IK91"/>
<evidence type="ECO:0000313" key="2">
    <source>
        <dbReference type="Proteomes" id="UP000073492"/>
    </source>
</evidence>
<sequence>MAWQTPGLGVVQIKIALAHSIDLISISGRQAARFLGNLCAQRDWTGAAGELSNARSVEIGVPGLVEITQDVVGGWFVRKIKEKATYFVMKGQSILEYLP</sequence>
<dbReference type="EMBL" id="LFZO01000070">
    <property type="protein sequence ID" value="KXT14956.1"/>
    <property type="molecule type" value="Genomic_DNA"/>
</dbReference>
<dbReference type="Proteomes" id="UP000073492">
    <property type="component" value="Unassembled WGS sequence"/>
</dbReference>
<organism evidence="1 2">
    <name type="scientific">Pseudocercospora musae</name>
    <dbReference type="NCBI Taxonomy" id="113226"/>
    <lineage>
        <taxon>Eukaryota</taxon>
        <taxon>Fungi</taxon>
        <taxon>Dikarya</taxon>
        <taxon>Ascomycota</taxon>
        <taxon>Pezizomycotina</taxon>
        <taxon>Dothideomycetes</taxon>
        <taxon>Dothideomycetidae</taxon>
        <taxon>Mycosphaerellales</taxon>
        <taxon>Mycosphaerellaceae</taxon>
        <taxon>Pseudocercospora</taxon>
    </lineage>
</organism>
<gene>
    <name evidence="1" type="ORF">AC579_4399</name>
</gene>
<evidence type="ECO:0000313" key="1">
    <source>
        <dbReference type="EMBL" id="KXT14956.1"/>
    </source>
</evidence>
<reference evidence="1 2" key="1">
    <citation type="submission" date="2015-07" db="EMBL/GenBank/DDBJ databases">
        <title>Comparative genomics of the Sigatoka disease complex on banana suggests a link between parallel evolutionary changes in Pseudocercospora fijiensis and Pseudocercospora eumusae and increased virulence on the banana host.</title>
        <authorList>
            <person name="Chang T.-C."/>
            <person name="Salvucci A."/>
            <person name="Crous P.W."/>
            <person name="Stergiopoulos I."/>
        </authorList>
    </citation>
    <scope>NUCLEOTIDE SEQUENCE [LARGE SCALE GENOMIC DNA]</scope>
    <source>
        <strain evidence="1 2">CBS 116634</strain>
    </source>
</reference>